<evidence type="ECO:0000313" key="3">
    <source>
        <dbReference type="Proteomes" id="UP000250163"/>
    </source>
</evidence>
<dbReference type="Gene3D" id="3.90.960.10">
    <property type="entry name" value="YbaK/aminoacyl-tRNA synthetase-associated domain"/>
    <property type="match status" value="1"/>
</dbReference>
<keyword evidence="3" id="KW-1185">Reference proteome</keyword>
<reference evidence="3" key="1">
    <citation type="submission" date="2018-05" db="EMBL/GenBank/DDBJ databases">
        <authorList>
            <person name="Cea G.-C."/>
            <person name="William W."/>
        </authorList>
    </citation>
    <scope>NUCLEOTIDE SEQUENCE [LARGE SCALE GENOMIC DNA]</scope>
    <source>
        <strain evidence="3">DB21MT 5</strain>
    </source>
</reference>
<dbReference type="AlphaFoldDB" id="A0A330LMB4"/>
<dbReference type="Proteomes" id="UP000250163">
    <property type="component" value="Chromosome MORIYA"/>
</dbReference>
<dbReference type="KEGG" id="mya:MORIYA_0898"/>
<dbReference type="SUPFAM" id="SSF55826">
    <property type="entry name" value="YbaK/ProRS associated domain"/>
    <property type="match status" value="1"/>
</dbReference>
<proteinExistence type="predicted"/>
<dbReference type="InterPro" id="IPR036754">
    <property type="entry name" value="YbaK/aa-tRNA-synt-asso_dom_sf"/>
</dbReference>
<dbReference type="OrthoDB" id="9786549at2"/>
<sequence>MMAIAITLKEYFEHENVHYDTIKHRRTFTTLDSSRSAHLPAGNVAKAVVLESITGDYLMASLPANSRVSLTCVSQIMGKYYYLANEQRLQALFPDCVKGAIPAMGSAYDMSMIVDDSLLTADSVYIESGDHQNFLKLSNQEYSDLVEDMSHGDIRGKTMGAPRIWERTNINWRI</sequence>
<accession>A0A330LMB4</accession>
<name>A0A330LMB4_9GAMM</name>
<dbReference type="CDD" id="cd04332">
    <property type="entry name" value="YbaK_like"/>
    <property type="match status" value="1"/>
</dbReference>
<dbReference type="EMBL" id="LS483250">
    <property type="protein sequence ID" value="SQD77376.1"/>
    <property type="molecule type" value="Genomic_DNA"/>
</dbReference>
<evidence type="ECO:0000313" key="2">
    <source>
        <dbReference type="EMBL" id="SQD77376.1"/>
    </source>
</evidence>
<dbReference type="GO" id="GO:0002161">
    <property type="term" value="F:aminoacyl-tRNA deacylase activity"/>
    <property type="evidence" value="ECO:0007669"/>
    <property type="project" value="InterPro"/>
</dbReference>
<feature type="domain" description="YbaK/aminoacyl-tRNA synthetase-associated" evidence="1">
    <location>
        <begin position="26"/>
        <end position="144"/>
    </location>
</feature>
<evidence type="ECO:0000259" key="1">
    <source>
        <dbReference type="Pfam" id="PF04073"/>
    </source>
</evidence>
<gene>
    <name evidence="2" type="ORF">MORIYA_0898</name>
</gene>
<protein>
    <submittedName>
        <fullName evidence="2">Deacylase</fullName>
    </submittedName>
</protein>
<dbReference type="InterPro" id="IPR007214">
    <property type="entry name" value="YbaK/aa-tRNA-synth-assoc-dom"/>
</dbReference>
<dbReference type="RefSeq" id="WP_112712966.1">
    <property type="nucleotide sequence ID" value="NZ_LS483250.1"/>
</dbReference>
<organism evidence="2 3">
    <name type="scientific">Moritella yayanosii</name>
    <dbReference type="NCBI Taxonomy" id="69539"/>
    <lineage>
        <taxon>Bacteria</taxon>
        <taxon>Pseudomonadati</taxon>
        <taxon>Pseudomonadota</taxon>
        <taxon>Gammaproteobacteria</taxon>
        <taxon>Alteromonadales</taxon>
        <taxon>Moritellaceae</taxon>
        <taxon>Moritella</taxon>
    </lineage>
</organism>
<dbReference type="Pfam" id="PF04073">
    <property type="entry name" value="tRNA_edit"/>
    <property type="match status" value="1"/>
</dbReference>